<dbReference type="AlphaFoldDB" id="A0A4R0NRW1"/>
<dbReference type="Gene3D" id="3.20.20.80">
    <property type="entry name" value="Glycosidases"/>
    <property type="match status" value="1"/>
</dbReference>
<dbReference type="InterPro" id="IPR022790">
    <property type="entry name" value="GH26_dom"/>
</dbReference>
<dbReference type="PROSITE" id="PS51764">
    <property type="entry name" value="GH26"/>
    <property type="match status" value="1"/>
</dbReference>
<feature type="domain" description="GH26" evidence="6">
    <location>
        <begin position="28"/>
        <end position="326"/>
    </location>
</feature>
<keyword evidence="3 4" id="KW-0326">Glycosidase</keyword>
<accession>A0A4R0NRW1</accession>
<evidence type="ECO:0000256" key="1">
    <source>
        <dbReference type="ARBA" id="ARBA00007754"/>
    </source>
</evidence>
<organism evidence="7 8">
    <name type="scientific">Pedobacter psychroterrae</name>
    <dbReference type="NCBI Taxonomy" id="2530453"/>
    <lineage>
        <taxon>Bacteria</taxon>
        <taxon>Pseudomonadati</taxon>
        <taxon>Bacteroidota</taxon>
        <taxon>Sphingobacteriia</taxon>
        <taxon>Sphingobacteriales</taxon>
        <taxon>Sphingobacteriaceae</taxon>
        <taxon>Pedobacter</taxon>
    </lineage>
</organism>
<dbReference type="Pfam" id="PF02156">
    <property type="entry name" value="Glyco_hydro_26"/>
    <property type="match status" value="1"/>
</dbReference>
<evidence type="ECO:0000313" key="7">
    <source>
        <dbReference type="EMBL" id="TCD01824.1"/>
    </source>
</evidence>
<comment type="similarity">
    <text evidence="1 4">Belongs to the glycosyl hydrolase 26 family.</text>
</comment>
<dbReference type="PANTHER" id="PTHR40079:SF4">
    <property type="entry name" value="GH26 DOMAIN-CONTAINING PROTEIN-RELATED"/>
    <property type="match status" value="1"/>
</dbReference>
<dbReference type="PANTHER" id="PTHR40079">
    <property type="entry name" value="MANNAN ENDO-1,4-BETA-MANNOSIDASE E-RELATED"/>
    <property type="match status" value="1"/>
</dbReference>
<dbReference type="InterPro" id="IPR017853">
    <property type="entry name" value="GH"/>
</dbReference>
<dbReference type="InterPro" id="IPR000805">
    <property type="entry name" value="Glyco_hydro_26"/>
</dbReference>
<dbReference type="Proteomes" id="UP000293347">
    <property type="component" value="Unassembled WGS sequence"/>
</dbReference>
<feature type="active site" description="Nucleophile" evidence="4">
    <location>
        <position position="278"/>
    </location>
</feature>
<feature type="active site" description="Proton donor" evidence="4">
    <location>
        <position position="181"/>
    </location>
</feature>
<evidence type="ECO:0000256" key="3">
    <source>
        <dbReference type="ARBA" id="ARBA00023295"/>
    </source>
</evidence>
<keyword evidence="8" id="KW-1185">Reference proteome</keyword>
<evidence type="ECO:0000256" key="2">
    <source>
        <dbReference type="ARBA" id="ARBA00022801"/>
    </source>
</evidence>
<name>A0A4R0NRW1_9SPHI</name>
<feature type="region of interest" description="Disordered" evidence="5">
    <location>
        <begin position="1"/>
        <end position="26"/>
    </location>
</feature>
<dbReference type="SUPFAM" id="SSF51445">
    <property type="entry name" value="(Trans)glycosidases"/>
    <property type="match status" value="1"/>
</dbReference>
<proteinExistence type="inferred from homology"/>
<protein>
    <submittedName>
        <fullName evidence="7">Glycoside hydrolase</fullName>
    </submittedName>
</protein>
<evidence type="ECO:0000259" key="6">
    <source>
        <dbReference type="PROSITE" id="PS51764"/>
    </source>
</evidence>
<dbReference type="GO" id="GO:0016985">
    <property type="term" value="F:mannan endo-1,4-beta-mannosidase activity"/>
    <property type="evidence" value="ECO:0007669"/>
    <property type="project" value="InterPro"/>
</dbReference>
<comment type="caution">
    <text evidence="7">The sequence shown here is derived from an EMBL/GenBank/DDBJ whole genome shotgun (WGS) entry which is preliminary data.</text>
</comment>
<gene>
    <name evidence="7" type="ORF">EZ437_11410</name>
</gene>
<dbReference type="OrthoDB" id="9803686at2"/>
<evidence type="ECO:0000256" key="5">
    <source>
        <dbReference type="SAM" id="MobiDB-lite"/>
    </source>
</evidence>
<dbReference type="PRINTS" id="PR00739">
    <property type="entry name" value="GLHYDRLASE26"/>
</dbReference>
<dbReference type="EMBL" id="SJSL01000002">
    <property type="protein sequence ID" value="TCD01824.1"/>
    <property type="molecule type" value="Genomic_DNA"/>
</dbReference>
<evidence type="ECO:0000256" key="4">
    <source>
        <dbReference type="PROSITE-ProRule" id="PRU01100"/>
    </source>
</evidence>
<keyword evidence="2 4" id="KW-0378">Hydrolase</keyword>
<dbReference type="GO" id="GO:0006080">
    <property type="term" value="P:substituted mannan metabolic process"/>
    <property type="evidence" value="ECO:0007669"/>
    <property type="project" value="InterPro"/>
</dbReference>
<sequence length="331" mass="37635">MLITSISCKKTTKDPAPVTPDPEVEVPSTPYKSLNYLYSIQGKKVLAGIHNREPNATPARWTEEVKTVTGQYPALWSGDFLFQQDNINNRQKMVDEALKQWKQGAIVNIMWHACNPANSQPCAWDDGKGVMSGLSDTQWNELLTDGTAINTRWKQMMDEVSFYLQFLKDNGVEVLWRPLHEMNQGKFWWGGRPGANGTAKLWQLTYNYMRNTKGLTNLIWVWDMQDFSSLTADLKNYNPGKEYWDIAALDVYEGNGFTVAKYQAMLAISGGKPIALGECSKLPTAQQLMEQPKWTFFMGWSELVFSSNTNDQIKNLHQANNVITLNEMPGW</sequence>
<evidence type="ECO:0000313" key="8">
    <source>
        <dbReference type="Proteomes" id="UP000293347"/>
    </source>
</evidence>
<reference evidence="7 8" key="1">
    <citation type="submission" date="2019-02" db="EMBL/GenBank/DDBJ databases">
        <title>Pedobacter sp. RP-1-14 sp. nov., isolated from Arctic soil.</title>
        <authorList>
            <person name="Dahal R.H."/>
        </authorList>
    </citation>
    <scope>NUCLEOTIDE SEQUENCE [LARGE SCALE GENOMIC DNA]</scope>
    <source>
        <strain evidence="7 8">RP-1-14</strain>
    </source>
</reference>